<organism evidence="2 3">
    <name type="scientific">Tripterygium wilfordii</name>
    <name type="common">Thunder God vine</name>
    <dbReference type="NCBI Taxonomy" id="458696"/>
    <lineage>
        <taxon>Eukaryota</taxon>
        <taxon>Viridiplantae</taxon>
        <taxon>Streptophyta</taxon>
        <taxon>Embryophyta</taxon>
        <taxon>Tracheophyta</taxon>
        <taxon>Spermatophyta</taxon>
        <taxon>Magnoliopsida</taxon>
        <taxon>eudicotyledons</taxon>
        <taxon>Gunneridae</taxon>
        <taxon>Pentapetalae</taxon>
        <taxon>rosids</taxon>
        <taxon>fabids</taxon>
        <taxon>Celastrales</taxon>
        <taxon>Celastraceae</taxon>
        <taxon>Tripterygium</taxon>
    </lineage>
</organism>
<name>A0A7J7CRI9_TRIWF</name>
<accession>A0A7J7CRI9</accession>
<dbReference type="Proteomes" id="UP000593562">
    <property type="component" value="Unassembled WGS sequence"/>
</dbReference>
<comment type="caution">
    <text evidence="2">The sequence shown here is derived from an EMBL/GenBank/DDBJ whole genome shotgun (WGS) entry which is preliminary data.</text>
</comment>
<dbReference type="InParanoid" id="A0A7J7CRI9"/>
<evidence type="ECO:0000313" key="2">
    <source>
        <dbReference type="EMBL" id="KAF5736700.1"/>
    </source>
</evidence>
<keyword evidence="1" id="KW-0472">Membrane</keyword>
<dbReference type="EMBL" id="JAAARO010000014">
    <property type="protein sequence ID" value="KAF5736700.1"/>
    <property type="molecule type" value="Genomic_DNA"/>
</dbReference>
<dbReference type="PANTHER" id="PTHR33736">
    <property type="entry name" value="F-BOX PROTEIN-RELATED"/>
    <property type="match status" value="1"/>
</dbReference>
<evidence type="ECO:0000313" key="3">
    <source>
        <dbReference type="Proteomes" id="UP000593562"/>
    </source>
</evidence>
<proteinExistence type="predicted"/>
<keyword evidence="1" id="KW-0812">Transmembrane</keyword>
<protein>
    <submittedName>
        <fullName evidence="2">F-box protein</fullName>
    </submittedName>
</protein>
<dbReference type="AlphaFoldDB" id="A0A7J7CRI9"/>
<reference evidence="2 3" key="1">
    <citation type="journal article" date="2020" name="Nat. Commun.">
        <title>Genome of Tripterygium wilfordii and identification of cytochrome P450 involved in triptolide biosynthesis.</title>
        <authorList>
            <person name="Tu L."/>
            <person name="Su P."/>
            <person name="Zhang Z."/>
            <person name="Gao L."/>
            <person name="Wang J."/>
            <person name="Hu T."/>
            <person name="Zhou J."/>
            <person name="Zhang Y."/>
            <person name="Zhao Y."/>
            <person name="Liu Y."/>
            <person name="Song Y."/>
            <person name="Tong Y."/>
            <person name="Lu Y."/>
            <person name="Yang J."/>
            <person name="Xu C."/>
            <person name="Jia M."/>
            <person name="Peters R.J."/>
            <person name="Huang L."/>
            <person name="Gao W."/>
        </authorList>
    </citation>
    <scope>NUCLEOTIDE SEQUENCE [LARGE SCALE GENOMIC DNA]</scope>
    <source>
        <strain evidence="3">cv. XIE 37</strain>
        <tissue evidence="2">Leaf</tissue>
    </source>
</reference>
<gene>
    <name evidence="2" type="ORF">HS088_TW14G00850</name>
</gene>
<evidence type="ECO:0000256" key="1">
    <source>
        <dbReference type="SAM" id="Phobius"/>
    </source>
</evidence>
<dbReference type="InterPro" id="IPR045283">
    <property type="entry name" value="AT3G44326-like"/>
</dbReference>
<feature type="transmembrane region" description="Helical" evidence="1">
    <location>
        <begin position="150"/>
        <end position="183"/>
    </location>
</feature>
<sequence length="202" mass="23323">MNQLLLENNVVPTIKDIHQPYLVSRMYPSIPKRRNRRYSTTTTKSKIHSSITRLACSISTPTKLPTRTGMIWNCIAWDNGVDEGEVHVDDVSMEIRDIEGRRFDGRESLVILQEALVKGERKRSKIGEREKNCKEFESRRIKKKPIRDSVVYKFCYAAMIFTAFCVTVPLSMALSIASIIILMRDSGIYTKTYFPEIKSLRK</sequence>
<keyword evidence="1" id="KW-1133">Transmembrane helix</keyword>
<keyword evidence="3" id="KW-1185">Reference proteome</keyword>
<dbReference type="PANTHER" id="PTHR33736:SF18">
    <property type="entry name" value="F-BOX DOMAIN-CONTAINING PROTEIN"/>
    <property type="match status" value="1"/>
</dbReference>